<dbReference type="EMBL" id="JAUYVI010000008">
    <property type="protein sequence ID" value="MDQ7250930.1"/>
    <property type="molecule type" value="Genomic_DNA"/>
</dbReference>
<dbReference type="InterPro" id="IPR040079">
    <property type="entry name" value="Glutathione_S-Trfase"/>
</dbReference>
<dbReference type="InterPro" id="IPR010987">
    <property type="entry name" value="Glutathione-S-Trfase_C-like"/>
</dbReference>
<dbReference type="RefSeq" id="WP_379960791.1">
    <property type="nucleotide sequence ID" value="NZ_JAUYVI010000008.1"/>
</dbReference>
<dbReference type="PROSITE" id="PS50405">
    <property type="entry name" value="GST_CTER"/>
    <property type="match status" value="1"/>
</dbReference>
<dbReference type="PROSITE" id="PS50404">
    <property type="entry name" value="GST_NTER"/>
    <property type="match status" value="1"/>
</dbReference>
<comment type="caution">
    <text evidence="3">The sequence shown here is derived from an EMBL/GenBank/DDBJ whole genome shotgun (WGS) entry which is preliminary data.</text>
</comment>
<dbReference type="SFLD" id="SFLDG01151">
    <property type="entry name" value="Main.2:_Nu-like"/>
    <property type="match status" value="1"/>
</dbReference>
<name>A0ABU0YT87_9PROT</name>
<sequence>MAIDVYTWPTPNGHKIHIALEELGLPYRAVPVDIAKGDQFQPDFLKISPNNKVPAIVDPDGPGGKPIALMESGAILIYLAEKTGKLWPQGAHEQSIALQWLCFQVANIGPMLGQVHHFRHYAPEPLPYAVERFTNETKRLYGVLDTRLAEVEYLTGGIYGMSDIAIFPWLRSWEMQGMRLGDYPHLERWFNAVAARPAVQRGIAVLADQKRTQLSDAERDVLFGARQYERR</sequence>
<dbReference type="InterPro" id="IPR036249">
    <property type="entry name" value="Thioredoxin-like_sf"/>
</dbReference>
<keyword evidence="4" id="KW-1185">Reference proteome</keyword>
<dbReference type="SFLD" id="SFLDG00358">
    <property type="entry name" value="Main_(cytGST)"/>
    <property type="match status" value="1"/>
</dbReference>
<dbReference type="Proteomes" id="UP001230156">
    <property type="component" value="Unassembled WGS sequence"/>
</dbReference>
<dbReference type="Gene3D" id="3.40.30.10">
    <property type="entry name" value="Glutaredoxin"/>
    <property type="match status" value="1"/>
</dbReference>
<protein>
    <submittedName>
        <fullName evidence="3">Glutathione S-transferase N-terminal domain-containing protein</fullName>
    </submittedName>
</protein>
<feature type="domain" description="GST C-terminal" evidence="2">
    <location>
        <begin position="90"/>
        <end position="214"/>
    </location>
</feature>
<proteinExistence type="predicted"/>
<dbReference type="PANTHER" id="PTHR44051:SF19">
    <property type="entry name" value="DISULFIDE-BOND OXIDOREDUCTASE YFCG"/>
    <property type="match status" value="1"/>
</dbReference>
<dbReference type="Gene3D" id="1.20.1050.10">
    <property type="match status" value="1"/>
</dbReference>
<dbReference type="InterPro" id="IPR036282">
    <property type="entry name" value="Glutathione-S-Trfase_C_sf"/>
</dbReference>
<dbReference type="Pfam" id="PF13409">
    <property type="entry name" value="GST_N_2"/>
    <property type="match status" value="1"/>
</dbReference>
<evidence type="ECO:0000259" key="1">
    <source>
        <dbReference type="PROSITE" id="PS50404"/>
    </source>
</evidence>
<dbReference type="Pfam" id="PF00043">
    <property type="entry name" value="GST_C"/>
    <property type="match status" value="1"/>
</dbReference>
<accession>A0ABU0YT87</accession>
<dbReference type="SFLD" id="SFLDS00019">
    <property type="entry name" value="Glutathione_Transferase_(cytos"/>
    <property type="match status" value="1"/>
</dbReference>
<dbReference type="InterPro" id="IPR004045">
    <property type="entry name" value="Glutathione_S-Trfase_N"/>
</dbReference>
<feature type="domain" description="GST N-terminal" evidence="1">
    <location>
        <begin position="1"/>
        <end position="87"/>
    </location>
</feature>
<dbReference type="PANTHER" id="PTHR44051">
    <property type="entry name" value="GLUTATHIONE S-TRANSFERASE-RELATED"/>
    <property type="match status" value="1"/>
</dbReference>
<dbReference type="CDD" id="cd03048">
    <property type="entry name" value="GST_N_Ure2p_like"/>
    <property type="match status" value="1"/>
</dbReference>
<dbReference type="SUPFAM" id="SSF52833">
    <property type="entry name" value="Thioredoxin-like"/>
    <property type="match status" value="1"/>
</dbReference>
<dbReference type="InterPro" id="IPR004046">
    <property type="entry name" value="GST_C"/>
</dbReference>
<evidence type="ECO:0000313" key="3">
    <source>
        <dbReference type="EMBL" id="MDQ7250930.1"/>
    </source>
</evidence>
<gene>
    <name evidence="3" type="ORF">Q8A70_24805</name>
</gene>
<reference evidence="4" key="1">
    <citation type="submission" date="2023-08" db="EMBL/GenBank/DDBJ databases">
        <title>Rhodospirillaceae gen. nov., a novel taxon isolated from the Yangtze River Yuezi River estuary sludge.</title>
        <authorList>
            <person name="Ruan L."/>
        </authorList>
    </citation>
    <scope>NUCLEOTIDE SEQUENCE [LARGE SCALE GENOMIC DNA]</scope>
    <source>
        <strain evidence="4">R-7</strain>
    </source>
</reference>
<organism evidence="3 4">
    <name type="scientific">Dongia sedimenti</name>
    <dbReference type="NCBI Taxonomy" id="3064282"/>
    <lineage>
        <taxon>Bacteria</taxon>
        <taxon>Pseudomonadati</taxon>
        <taxon>Pseudomonadota</taxon>
        <taxon>Alphaproteobacteria</taxon>
        <taxon>Rhodospirillales</taxon>
        <taxon>Dongiaceae</taxon>
        <taxon>Dongia</taxon>
    </lineage>
</organism>
<evidence type="ECO:0000259" key="2">
    <source>
        <dbReference type="PROSITE" id="PS50405"/>
    </source>
</evidence>
<evidence type="ECO:0000313" key="4">
    <source>
        <dbReference type="Proteomes" id="UP001230156"/>
    </source>
</evidence>
<dbReference type="SUPFAM" id="SSF47616">
    <property type="entry name" value="GST C-terminal domain-like"/>
    <property type="match status" value="1"/>
</dbReference>